<dbReference type="SUPFAM" id="SSF53448">
    <property type="entry name" value="Nucleotide-diphospho-sugar transferases"/>
    <property type="match status" value="1"/>
</dbReference>
<evidence type="ECO:0000259" key="2">
    <source>
        <dbReference type="Pfam" id="PF00535"/>
    </source>
</evidence>
<dbReference type="InterPro" id="IPR001173">
    <property type="entry name" value="Glyco_trans_2-like"/>
</dbReference>
<dbReference type="PANTHER" id="PTHR43685">
    <property type="entry name" value="GLYCOSYLTRANSFERASE"/>
    <property type="match status" value="1"/>
</dbReference>
<dbReference type="InterPro" id="IPR027791">
    <property type="entry name" value="Galactosyl_T_C"/>
</dbReference>
<feature type="domain" description="Glycosyltransferase 2-like" evidence="2">
    <location>
        <begin position="3"/>
        <end position="128"/>
    </location>
</feature>
<dbReference type="PANTHER" id="PTHR43685:SF3">
    <property type="entry name" value="SLR2126 PROTEIN"/>
    <property type="match status" value="1"/>
</dbReference>
<protein>
    <submittedName>
        <fullName evidence="4">GT2 family glycosyltransferase</fullName>
    </submittedName>
</protein>
<evidence type="ECO:0000313" key="4">
    <source>
        <dbReference type="EMBL" id="MBB2991761.1"/>
    </source>
</evidence>
<dbReference type="GO" id="GO:0016740">
    <property type="term" value="F:transferase activity"/>
    <property type="evidence" value="ECO:0007669"/>
    <property type="project" value="UniProtKB-KW"/>
</dbReference>
<dbReference type="Pfam" id="PF00535">
    <property type="entry name" value="Glycos_transf_2"/>
    <property type="match status" value="1"/>
</dbReference>
<keyword evidence="1 4" id="KW-0808">Transferase</keyword>
<proteinExistence type="predicted"/>
<dbReference type="InterPro" id="IPR029044">
    <property type="entry name" value="Nucleotide-diphossugar_trans"/>
</dbReference>
<name>A0A839QHE8_MYCIR</name>
<evidence type="ECO:0000256" key="1">
    <source>
        <dbReference type="ARBA" id="ARBA00022679"/>
    </source>
</evidence>
<dbReference type="Gene3D" id="3.90.550.10">
    <property type="entry name" value="Spore Coat Polysaccharide Biosynthesis Protein SpsA, Chain A"/>
    <property type="match status" value="1"/>
</dbReference>
<dbReference type="EMBL" id="JACHVU010000007">
    <property type="protein sequence ID" value="MBB2991761.1"/>
    <property type="molecule type" value="Genomic_DNA"/>
</dbReference>
<reference evidence="4 5" key="1">
    <citation type="submission" date="2020-08" db="EMBL/GenBank/DDBJ databases">
        <title>The Agave Microbiome: Exploring the role of microbial communities in plant adaptations to desert environments.</title>
        <authorList>
            <person name="Partida-Martinez L.P."/>
        </authorList>
    </citation>
    <scope>NUCLEOTIDE SEQUENCE [LARGE SCALE GENOMIC DNA]</scope>
    <source>
        <strain evidence="4 5">AT2.18</strain>
    </source>
</reference>
<sequence>MAVVIPYFDQQADLDLVLAALAMQDYPRHLIEVVVGDDGSRQPPDVSAAPLRCSVVRQEDRGFRAAAARNLAARHTDAEILCFLDADTIPEPRYLSSLVRLPSLLPDALAVGRRRHADLTGWTPAQLDSWWSGQTSPEVLDEPRWLSDAYGRTRDLLDIDHRAYRYIISSVMCCSRELFTYCGGFDESFDRYGGEDWEFAHRAMACGAVLHHARSAVAWHNGPDWAGRDVADRVPGKNVEALAMARLITDPDARTHGLRYEIPDIAVEVDAADHAPGSLVRTAACFLDRDVGVFVSGPRGRELVEAVGAGDPRLRACPVPEHVRARCRFVVTLHGRPVLPRDSVAEVLAHFEAPGVSRVEVRHPDATLVCQASWAAHRARRWSQGPVRFVEDRDRARLGSAVTCDAEDLRMDVVPRDAALAW</sequence>
<dbReference type="Proteomes" id="UP000550501">
    <property type="component" value="Unassembled WGS sequence"/>
</dbReference>
<feature type="domain" description="Galactosyltransferase C-terminal" evidence="3">
    <location>
        <begin position="163"/>
        <end position="208"/>
    </location>
</feature>
<organism evidence="4 5">
    <name type="scientific">Mycolicibacterium iranicum</name>
    <name type="common">Mycobacterium iranicum</name>
    <dbReference type="NCBI Taxonomy" id="912594"/>
    <lineage>
        <taxon>Bacteria</taxon>
        <taxon>Bacillati</taxon>
        <taxon>Actinomycetota</taxon>
        <taxon>Actinomycetes</taxon>
        <taxon>Mycobacteriales</taxon>
        <taxon>Mycobacteriaceae</taxon>
        <taxon>Mycolicibacterium</taxon>
    </lineage>
</organism>
<keyword evidence="5" id="KW-1185">Reference proteome</keyword>
<dbReference type="Pfam" id="PF02709">
    <property type="entry name" value="Glyco_transf_7C"/>
    <property type="match status" value="1"/>
</dbReference>
<gene>
    <name evidence="4" type="ORF">FHR72_003251</name>
</gene>
<comment type="caution">
    <text evidence="4">The sequence shown here is derived from an EMBL/GenBank/DDBJ whole genome shotgun (WGS) entry which is preliminary data.</text>
</comment>
<dbReference type="InterPro" id="IPR050834">
    <property type="entry name" value="Glycosyltransf_2"/>
</dbReference>
<dbReference type="RefSeq" id="WP_183469789.1">
    <property type="nucleotide sequence ID" value="NZ_JACHVU010000007.1"/>
</dbReference>
<evidence type="ECO:0000259" key="3">
    <source>
        <dbReference type="Pfam" id="PF02709"/>
    </source>
</evidence>
<accession>A0A839QHE8</accession>
<dbReference type="AlphaFoldDB" id="A0A839QHE8"/>
<evidence type="ECO:0000313" key="5">
    <source>
        <dbReference type="Proteomes" id="UP000550501"/>
    </source>
</evidence>